<proteinExistence type="predicted"/>
<evidence type="ECO:0000313" key="1">
    <source>
        <dbReference type="Proteomes" id="UP000050741"/>
    </source>
</evidence>
<dbReference type="AlphaFoldDB" id="A0A183BJB4"/>
<reference evidence="2" key="2">
    <citation type="submission" date="2016-06" db="UniProtKB">
        <authorList>
            <consortium name="WormBaseParasite"/>
        </authorList>
    </citation>
    <scope>IDENTIFICATION</scope>
</reference>
<reference evidence="1" key="1">
    <citation type="submission" date="2014-05" db="EMBL/GenBank/DDBJ databases">
        <title>The genome and life-stage specific transcriptomes of Globodera pallida elucidate key aspects of plant parasitism by a cyst nematode.</title>
        <authorList>
            <person name="Cotton J.A."/>
            <person name="Lilley C.J."/>
            <person name="Jones L.M."/>
            <person name="Kikuchi T."/>
            <person name="Reid A.J."/>
            <person name="Thorpe P."/>
            <person name="Tsai I.J."/>
            <person name="Beasley H."/>
            <person name="Blok V."/>
            <person name="Cock P.J.A."/>
            <person name="Van den Akker S.E."/>
            <person name="Holroyd N."/>
            <person name="Hunt M."/>
            <person name="Mantelin S."/>
            <person name="Naghra H."/>
            <person name="Pain A."/>
            <person name="Palomares-Rius J.E."/>
            <person name="Zarowiecki M."/>
            <person name="Berriman M."/>
            <person name="Jones J.T."/>
            <person name="Urwin P.E."/>
        </authorList>
    </citation>
    <scope>NUCLEOTIDE SEQUENCE [LARGE SCALE GENOMIC DNA]</scope>
    <source>
        <strain evidence="1">Lindley</strain>
    </source>
</reference>
<name>A0A183BJB4_GLOPA</name>
<protein>
    <submittedName>
        <fullName evidence="2">F-box domain-containing protein</fullName>
    </submittedName>
</protein>
<organism evidence="1 2">
    <name type="scientific">Globodera pallida</name>
    <name type="common">Potato cyst nematode worm</name>
    <name type="synonym">Heterodera pallida</name>
    <dbReference type="NCBI Taxonomy" id="36090"/>
    <lineage>
        <taxon>Eukaryota</taxon>
        <taxon>Metazoa</taxon>
        <taxon>Ecdysozoa</taxon>
        <taxon>Nematoda</taxon>
        <taxon>Chromadorea</taxon>
        <taxon>Rhabditida</taxon>
        <taxon>Tylenchina</taxon>
        <taxon>Tylenchomorpha</taxon>
        <taxon>Tylenchoidea</taxon>
        <taxon>Heteroderidae</taxon>
        <taxon>Heteroderinae</taxon>
        <taxon>Globodera</taxon>
    </lineage>
</organism>
<accession>A0A183BJB4</accession>
<evidence type="ECO:0000313" key="2">
    <source>
        <dbReference type="WBParaSite" id="GPLIN_000069300"/>
    </source>
</evidence>
<dbReference type="WBParaSite" id="GPLIN_000069300">
    <property type="protein sequence ID" value="GPLIN_000069300"/>
    <property type="gene ID" value="GPLIN_000069300"/>
</dbReference>
<keyword evidence="1" id="KW-1185">Reference proteome</keyword>
<dbReference type="Proteomes" id="UP000050741">
    <property type="component" value="Unassembled WGS sequence"/>
</dbReference>
<sequence>MSDNESIEEQQQQMEKIFICADVWYGIFAFLCPLELGQKMALISDRLDVLVDVHFKSREWSLGWLRIGYTTDRNGAEMDGRYYEMLAIPQEPLPDKVFGFESISIDYVNQSVIEFLQRIRRLFDSFGTNVTIHTDDYQYRSWEIIRKDIWPLVNDKICGLRLLEPPQLDHLRQFSSAILRNCANLRSIDAYWLFPAFPAEDNAEASSHQAVAKWLLTPRGDGLPKMLYCGRYSEGMEGLKRSFGNASESANFIIKFWTDEDDVNVIEPFDLVNNLTGERLTLRQIDEDYWLLVRCPIRREEDKWTNWEEEAIGEQWFDKWNPITINFDDWVIGYGMGEANEGPNEPAE</sequence>